<evidence type="ECO:0000313" key="2">
    <source>
        <dbReference type="Proteomes" id="UP000321947"/>
    </source>
</evidence>
<sequence>MVRRRIQLQETPKKPSQIFLGVNLVLQNHLNHRMSEIQVRIVGILLHRDTLPPAPAEASERDGGSGLGLGFGVGGSGGEAMVMVGGFEGGLWLEVVEEVREELRSANVEIDGEGSGLEISPGSRHCC</sequence>
<protein>
    <submittedName>
        <fullName evidence="1">Uncharacterized protein</fullName>
    </submittedName>
</protein>
<reference evidence="1 2" key="1">
    <citation type="submission" date="2019-08" db="EMBL/GenBank/DDBJ databases">
        <title>Draft genome sequences of two oriental melons (Cucumis melo L. var makuwa).</title>
        <authorList>
            <person name="Kwon S.-Y."/>
        </authorList>
    </citation>
    <scope>NUCLEOTIDE SEQUENCE [LARGE SCALE GENOMIC DNA]</scope>
    <source>
        <strain evidence="2">cv. Chang Bougi</strain>
        <tissue evidence="1">Leaf</tissue>
    </source>
</reference>
<accession>A0A5D3C8E6</accession>
<dbReference type="EMBL" id="SSTD01013307">
    <property type="protein sequence ID" value="TYK07438.1"/>
    <property type="molecule type" value="Genomic_DNA"/>
</dbReference>
<dbReference type="AlphaFoldDB" id="A0A5D3C8E6"/>
<name>A0A5D3C8E6_CUCMM</name>
<dbReference type="Proteomes" id="UP000321947">
    <property type="component" value="Unassembled WGS sequence"/>
</dbReference>
<evidence type="ECO:0000313" key="1">
    <source>
        <dbReference type="EMBL" id="TYK07438.1"/>
    </source>
</evidence>
<organism evidence="1 2">
    <name type="scientific">Cucumis melo var. makuwa</name>
    <name type="common">Oriental melon</name>
    <dbReference type="NCBI Taxonomy" id="1194695"/>
    <lineage>
        <taxon>Eukaryota</taxon>
        <taxon>Viridiplantae</taxon>
        <taxon>Streptophyta</taxon>
        <taxon>Embryophyta</taxon>
        <taxon>Tracheophyta</taxon>
        <taxon>Spermatophyta</taxon>
        <taxon>Magnoliopsida</taxon>
        <taxon>eudicotyledons</taxon>
        <taxon>Gunneridae</taxon>
        <taxon>Pentapetalae</taxon>
        <taxon>rosids</taxon>
        <taxon>fabids</taxon>
        <taxon>Cucurbitales</taxon>
        <taxon>Cucurbitaceae</taxon>
        <taxon>Benincaseae</taxon>
        <taxon>Cucumis</taxon>
    </lineage>
</organism>
<gene>
    <name evidence="1" type="ORF">E5676_scaffold202G001680</name>
</gene>
<proteinExistence type="predicted"/>
<comment type="caution">
    <text evidence="1">The sequence shown here is derived from an EMBL/GenBank/DDBJ whole genome shotgun (WGS) entry which is preliminary data.</text>
</comment>